<evidence type="ECO:0000259" key="5">
    <source>
        <dbReference type="Pfam" id="PF22878"/>
    </source>
</evidence>
<organism evidence="6 7">
    <name type="scientific">Gasterosteus aculeatus aculeatus</name>
    <name type="common">three-spined stickleback</name>
    <dbReference type="NCBI Taxonomy" id="481459"/>
    <lineage>
        <taxon>Eukaryota</taxon>
        <taxon>Metazoa</taxon>
        <taxon>Chordata</taxon>
        <taxon>Craniata</taxon>
        <taxon>Vertebrata</taxon>
        <taxon>Euteleostomi</taxon>
        <taxon>Actinopterygii</taxon>
        <taxon>Neopterygii</taxon>
        <taxon>Teleostei</taxon>
        <taxon>Neoteleostei</taxon>
        <taxon>Acanthomorphata</taxon>
        <taxon>Eupercaria</taxon>
        <taxon>Perciformes</taxon>
        <taxon>Cottioidei</taxon>
        <taxon>Gasterosteales</taxon>
        <taxon>Gasterosteidae</taxon>
        <taxon>Gasterosteus</taxon>
    </lineage>
</organism>
<feature type="region of interest" description="Disordered" evidence="4">
    <location>
        <begin position="695"/>
        <end position="721"/>
    </location>
</feature>
<evidence type="ECO:0000256" key="3">
    <source>
        <dbReference type="ARBA" id="ARBA00023054"/>
    </source>
</evidence>
<evidence type="ECO:0000313" key="6">
    <source>
        <dbReference type="Ensembl" id="ENSGACP00000045741.1"/>
    </source>
</evidence>
<keyword evidence="3" id="KW-0175">Coiled coil</keyword>
<feature type="compositionally biased region" description="Polar residues" evidence="4">
    <location>
        <begin position="333"/>
        <end position="364"/>
    </location>
</feature>
<dbReference type="RefSeq" id="XP_040018425.1">
    <property type="nucleotide sequence ID" value="XM_040162491.1"/>
</dbReference>
<keyword evidence="7" id="KW-1185">Reference proteome</keyword>
<comment type="similarity">
    <text evidence="1">Belongs to the SPT2 family.</text>
</comment>
<evidence type="ECO:0000256" key="1">
    <source>
        <dbReference type="ARBA" id="ARBA00006461"/>
    </source>
</evidence>
<reference evidence="6 7" key="1">
    <citation type="journal article" date="2021" name="G3 (Bethesda)">
        <title>Improved contiguity of the threespine stickleback genome using long-read sequencing.</title>
        <authorList>
            <person name="Nath S."/>
            <person name="Shaw D.E."/>
            <person name="White M.A."/>
        </authorList>
    </citation>
    <scope>NUCLEOTIDE SEQUENCE [LARGE SCALE GENOMIC DNA]</scope>
    <source>
        <strain evidence="6 7">Lake Benthic</strain>
    </source>
</reference>
<dbReference type="GeneTree" id="ENSGT00940000154133"/>
<feature type="compositionally biased region" description="Basic and acidic residues" evidence="4">
    <location>
        <begin position="313"/>
        <end position="332"/>
    </location>
</feature>
<feature type="compositionally biased region" description="Pro residues" evidence="4">
    <location>
        <begin position="587"/>
        <end position="602"/>
    </location>
</feature>
<dbReference type="GO" id="GO:0006334">
    <property type="term" value="P:nucleosome assembly"/>
    <property type="evidence" value="ECO:0007669"/>
    <property type="project" value="TreeGrafter"/>
</dbReference>
<feature type="compositionally biased region" description="Polar residues" evidence="4">
    <location>
        <begin position="118"/>
        <end position="131"/>
    </location>
</feature>
<dbReference type="GO" id="GO:0003677">
    <property type="term" value="F:DNA binding"/>
    <property type="evidence" value="ECO:0007669"/>
    <property type="project" value="TreeGrafter"/>
</dbReference>
<feature type="compositionally biased region" description="Basic and acidic residues" evidence="4">
    <location>
        <begin position="201"/>
        <end position="256"/>
    </location>
</feature>
<dbReference type="KEGG" id="gat:120809012"/>
<feature type="region of interest" description="Disordered" evidence="4">
    <location>
        <begin position="1"/>
        <end position="43"/>
    </location>
</feature>
<accession>A0AAQ4Q6D7</accession>
<dbReference type="RefSeq" id="XP_040018426.1">
    <property type="nucleotide sequence ID" value="XM_040162492.1"/>
</dbReference>
<feature type="compositionally biased region" description="Acidic residues" evidence="4">
    <location>
        <begin position="132"/>
        <end position="152"/>
    </location>
</feature>
<dbReference type="Proteomes" id="UP000007635">
    <property type="component" value="Chromosome XIX"/>
</dbReference>
<evidence type="ECO:0000256" key="2">
    <source>
        <dbReference type="ARBA" id="ARBA00013786"/>
    </source>
</evidence>
<feature type="compositionally biased region" description="Acidic residues" evidence="4">
    <location>
        <begin position="628"/>
        <end position="649"/>
    </location>
</feature>
<feature type="compositionally biased region" description="Low complexity" evidence="4">
    <location>
        <begin position="365"/>
        <end position="374"/>
    </location>
</feature>
<evidence type="ECO:0000256" key="4">
    <source>
        <dbReference type="SAM" id="MobiDB-lite"/>
    </source>
</evidence>
<feature type="compositionally biased region" description="Low complexity" evidence="4">
    <location>
        <begin position="445"/>
        <end position="462"/>
    </location>
</feature>
<dbReference type="GeneID" id="120809012"/>
<feature type="compositionally biased region" description="Basic and acidic residues" evidence="4">
    <location>
        <begin position="78"/>
        <end position="94"/>
    </location>
</feature>
<name>A0AAQ4Q6D7_GASAC</name>
<proteinExistence type="inferred from homology"/>
<feature type="compositionally biased region" description="Polar residues" evidence="4">
    <location>
        <begin position="523"/>
        <end position="539"/>
    </location>
</feature>
<reference evidence="6" key="2">
    <citation type="submission" date="2025-08" db="UniProtKB">
        <authorList>
            <consortium name="Ensembl"/>
        </authorList>
    </citation>
    <scope>IDENTIFICATION</scope>
</reference>
<dbReference type="GO" id="GO:0005730">
    <property type="term" value="C:nucleolus"/>
    <property type="evidence" value="ECO:0007669"/>
    <property type="project" value="TreeGrafter"/>
</dbReference>
<dbReference type="GO" id="GO:0006360">
    <property type="term" value="P:transcription by RNA polymerase I"/>
    <property type="evidence" value="ECO:0007669"/>
    <property type="project" value="TreeGrafter"/>
</dbReference>
<feature type="domain" description="SPT2 homolog N-terminal" evidence="5">
    <location>
        <begin position="2"/>
        <end position="91"/>
    </location>
</feature>
<feature type="compositionally biased region" description="Polar residues" evidence="4">
    <location>
        <begin position="399"/>
        <end position="421"/>
    </location>
</feature>
<feature type="region of interest" description="Disordered" evidence="4">
    <location>
        <begin position="78"/>
        <end position="650"/>
    </location>
</feature>
<dbReference type="Pfam" id="PF08243">
    <property type="entry name" value="SPT2"/>
    <property type="match status" value="1"/>
</dbReference>
<sequence>MMDFDNILDIATQNRAPSSSQKRYSLQAAPPKKDPRSKGVNPSAVQALLKKQTCESKKKEIQMKKKKEELLAKRVELKSDRKARAMASRTKDNFRGYNGIPVVELPKKRRSKLEMQEGRSSNGEGFRNNSIDPEDDEDNYEYEQTDSESEQEPEPRRPGKTTGFGGNGGDSSNSSVRPSSKKPSGPPKPAPPPMNFAELLKLAEKKQFEPVEVKTKVVKKDERLRTAEEIRELELERKVKRPIKDLKSADKERDGKSQTTFSSMRKSTSEKEQKSLKPQKPAIEKQSLPSGSGKKLHPTRTSDKGQTSSRPSVGDRERDRPRMSQSDRDRPKTNSSSSSGAVNGKGTSRATSSQVSAKQGGTKPSSSHKSSTQSDLIIKKESSSRAPAIPGNRGPGTAVTGQRSQPGSSKQIRPSQGSSLKQGPMVGKPGKGEPLRPGMNSSVKSGMRPSSGGPLRSGSQPQSRHEGTLQARAGGVPQARLGGSGLHGPPRGGGSRPPGIGRGRPGSGGPVPGRSTGSIASGPGSSKCTVVSETISSKNFGGPRPGVPPRAGMPQNPGMLQRPGMAPRPGMPQNPGMLQRPGMAPRPGMPQRPGMPPRPGMPQRPMMNRPPGTMLPPITSAYKRKYDDDEDECDSEMEDFIDDGDEPQDDISRHIKEIFGYDRNKYKDESDYALKFMESSWRDMQKEEARSLRMAVQEDLEEEKREQEDLNMLKAKRKKKN</sequence>
<feature type="compositionally biased region" description="Polar residues" evidence="4">
    <location>
        <begin position="11"/>
        <end position="24"/>
    </location>
</feature>
<dbReference type="InterPro" id="IPR013256">
    <property type="entry name" value="Chromatin_SPT2"/>
</dbReference>
<dbReference type="SMART" id="SM00784">
    <property type="entry name" value="SPT2"/>
    <property type="match status" value="1"/>
</dbReference>
<dbReference type="GO" id="GO:0042393">
    <property type="term" value="F:histone binding"/>
    <property type="evidence" value="ECO:0007669"/>
    <property type="project" value="TreeGrafter"/>
</dbReference>
<protein>
    <recommendedName>
        <fullName evidence="2">Protein SPT2 homolog</fullName>
    </recommendedName>
</protein>
<dbReference type="Pfam" id="PF22878">
    <property type="entry name" value="SPT2_N"/>
    <property type="match status" value="1"/>
</dbReference>
<feature type="compositionally biased region" description="Low complexity" evidence="4">
    <location>
        <begin position="170"/>
        <end position="183"/>
    </location>
</feature>
<dbReference type="PANTHER" id="PTHR22691">
    <property type="entry name" value="YEAST SPT2-RELATED"/>
    <property type="match status" value="1"/>
</dbReference>
<dbReference type="AlphaFoldDB" id="A0AAQ4Q6D7"/>
<feature type="compositionally biased region" description="Polar residues" evidence="4">
    <location>
        <begin position="257"/>
        <end position="266"/>
    </location>
</feature>
<dbReference type="InterPro" id="IPR054552">
    <property type="entry name" value="SPT2_N"/>
</dbReference>
<dbReference type="PANTHER" id="PTHR22691:SF8">
    <property type="entry name" value="PROTEIN SPT2 HOMOLOG"/>
    <property type="match status" value="1"/>
</dbReference>
<dbReference type="Ensembl" id="ENSGACT00000047029.1">
    <property type="protein sequence ID" value="ENSGACP00000045741.1"/>
    <property type="gene ID" value="ENSGACG00000035166.1"/>
</dbReference>
<evidence type="ECO:0000313" key="7">
    <source>
        <dbReference type="Proteomes" id="UP000007635"/>
    </source>
</evidence>
<reference evidence="6" key="3">
    <citation type="submission" date="2025-09" db="UniProtKB">
        <authorList>
            <consortium name="Ensembl"/>
        </authorList>
    </citation>
    <scope>IDENTIFICATION</scope>
</reference>
<feature type="compositionally biased region" description="Gly residues" evidence="4">
    <location>
        <begin position="482"/>
        <end position="511"/>
    </location>
</feature>
<feature type="compositionally biased region" description="Pro residues" evidence="4">
    <location>
        <begin position="184"/>
        <end position="194"/>
    </location>
</feature>
<feature type="compositionally biased region" description="Low complexity" evidence="4">
    <location>
        <begin position="603"/>
        <end position="612"/>
    </location>
</feature>